<evidence type="ECO:0000313" key="6">
    <source>
        <dbReference type="Proteomes" id="UP001516662"/>
    </source>
</evidence>
<dbReference type="InterPro" id="IPR020449">
    <property type="entry name" value="Tscrpt_reg_AraC-type_HTH"/>
</dbReference>
<dbReference type="PANTHER" id="PTHR46796:SF13">
    <property type="entry name" value="HTH-TYPE TRANSCRIPTIONAL ACTIVATOR RHAS"/>
    <property type="match status" value="1"/>
</dbReference>
<dbReference type="SMART" id="SM00342">
    <property type="entry name" value="HTH_ARAC"/>
    <property type="match status" value="1"/>
</dbReference>
<dbReference type="InterPro" id="IPR018060">
    <property type="entry name" value="HTH_AraC"/>
</dbReference>
<reference evidence="5 6" key="1">
    <citation type="submission" date="2020-10" db="EMBL/GenBank/DDBJ databases">
        <title>Bacillus sp. HD4P25, an endophyte from a halophyte.</title>
        <authorList>
            <person name="Sun J.-Q."/>
        </authorList>
    </citation>
    <scope>NUCLEOTIDE SEQUENCE [LARGE SCALE GENOMIC DNA]</scope>
    <source>
        <strain evidence="5 6">YIM 93174</strain>
    </source>
</reference>
<dbReference type="SUPFAM" id="SSF46689">
    <property type="entry name" value="Homeodomain-like"/>
    <property type="match status" value="2"/>
</dbReference>
<evidence type="ECO:0000313" key="5">
    <source>
        <dbReference type="EMBL" id="MBE4909774.1"/>
    </source>
</evidence>
<organism evidence="5 6">
    <name type="scientific">Litchfieldia luteola</name>
    <dbReference type="NCBI Taxonomy" id="682179"/>
    <lineage>
        <taxon>Bacteria</taxon>
        <taxon>Bacillati</taxon>
        <taxon>Bacillota</taxon>
        <taxon>Bacilli</taxon>
        <taxon>Bacillales</taxon>
        <taxon>Bacillaceae</taxon>
        <taxon>Litchfieldia</taxon>
    </lineage>
</organism>
<name>A0ABR9QMU9_9BACI</name>
<keyword evidence="2" id="KW-0238">DNA-binding</keyword>
<feature type="domain" description="HTH araC/xylS-type" evidence="4">
    <location>
        <begin position="192"/>
        <end position="290"/>
    </location>
</feature>
<dbReference type="PANTHER" id="PTHR46796">
    <property type="entry name" value="HTH-TYPE TRANSCRIPTIONAL ACTIVATOR RHAS-RELATED"/>
    <property type="match status" value="1"/>
</dbReference>
<dbReference type="PROSITE" id="PS00041">
    <property type="entry name" value="HTH_ARAC_FAMILY_1"/>
    <property type="match status" value="1"/>
</dbReference>
<evidence type="ECO:0000256" key="2">
    <source>
        <dbReference type="ARBA" id="ARBA00023125"/>
    </source>
</evidence>
<evidence type="ECO:0000256" key="1">
    <source>
        <dbReference type="ARBA" id="ARBA00023015"/>
    </source>
</evidence>
<evidence type="ECO:0000256" key="3">
    <source>
        <dbReference type="ARBA" id="ARBA00023163"/>
    </source>
</evidence>
<dbReference type="InterPro" id="IPR018062">
    <property type="entry name" value="HTH_AraC-typ_CS"/>
</dbReference>
<sequence length="291" mass="34641">MSLQWVTVLNKYREQMNGSKERSRFISLHIFEKESSFSFFTEQAGMLFNHTGSLEYQIGDDEYKILNQGEHLFYPKGVTLTIEVKEECFCTQFYLKKEIIEQFIWLLKQYGNYPTSIESQPYRICIFQQPQTKLIDHLLEEQIHSYFELKQDHDFFISLSLCKIMYYIFPDEHMLSKIVYLVETPFYPEEIQRVEAYMLENYHQPIRMKQLLEVAMVSESNLNRLYKKHFNLSPMERLTAIRMEQAALLLRDSSTTITEVAVQVGYQSMSAFVQQFKKKFGVSPKKYQSSK</sequence>
<gene>
    <name evidence="5" type="ORF">IMZ08_17205</name>
</gene>
<keyword evidence="1" id="KW-0805">Transcription regulation</keyword>
<dbReference type="InterPro" id="IPR050204">
    <property type="entry name" value="AraC_XylS_family_regulators"/>
</dbReference>
<accession>A0ABR9QMU9</accession>
<dbReference type="InterPro" id="IPR009057">
    <property type="entry name" value="Homeodomain-like_sf"/>
</dbReference>
<dbReference type="PRINTS" id="PR00032">
    <property type="entry name" value="HTHARAC"/>
</dbReference>
<evidence type="ECO:0000259" key="4">
    <source>
        <dbReference type="PROSITE" id="PS01124"/>
    </source>
</evidence>
<keyword evidence="6" id="KW-1185">Reference proteome</keyword>
<proteinExistence type="predicted"/>
<dbReference type="EMBL" id="JADCLJ010000024">
    <property type="protein sequence ID" value="MBE4909774.1"/>
    <property type="molecule type" value="Genomic_DNA"/>
</dbReference>
<dbReference type="Gene3D" id="1.10.10.60">
    <property type="entry name" value="Homeodomain-like"/>
    <property type="match status" value="2"/>
</dbReference>
<dbReference type="Pfam" id="PF12833">
    <property type="entry name" value="HTH_18"/>
    <property type="match status" value="1"/>
</dbReference>
<dbReference type="PROSITE" id="PS01124">
    <property type="entry name" value="HTH_ARAC_FAMILY_2"/>
    <property type="match status" value="1"/>
</dbReference>
<comment type="caution">
    <text evidence="5">The sequence shown here is derived from an EMBL/GenBank/DDBJ whole genome shotgun (WGS) entry which is preliminary data.</text>
</comment>
<dbReference type="RefSeq" id="WP_193538756.1">
    <property type="nucleotide sequence ID" value="NZ_JADCLJ010000024.1"/>
</dbReference>
<keyword evidence="3" id="KW-0804">Transcription</keyword>
<dbReference type="Proteomes" id="UP001516662">
    <property type="component" value="Unassembled WGS sequence"/>
</dbReference>
<protein>
    <submittedName>
        <fullName evidence="5">Helix-turn-helix transcriptional regulator</fullName>
    </submittedName>
</protein>